<keyword evidence="2" id="KW-0731">Sigma factor</keyword>
<dbReference type="Pfam" id="PF08281">
    <property type="entry name" value="Sigma70_r4_2"/>
    <property type="match status" value="1"/>
</dbReference>
<comment type="caution">
    <text evidence="6">The sequence shown here is derived from an EMBL/GenBank/DDBJ whole genome shotgun (WGS) entry which is preliminary data.</text>
</comment>
<dbReference type="RefSeq" id="WP_217790327.1">
    <property type="nucleotide sequence ID" value="NZ_JAHSPG010000003.1"/>
</dbReference>
<accession>A0A9E2S6K2</accession>
<dbReference type="Pfam" id="PF04542">
    <property type="entry name" value="Sigma70_r2"/>
    <property type="match status" value="1"/>
</dbReference>
<dbReference type="GO" id="GO:0016987">
    <property type="term" value="F:sigma factor activity"/>
    <property type="evidence" value="ECO:0007669"/>
    <property type="project" value="UniProtKB-KW"/>
</dbReference>
<reference evidence="6" key="1">
    <citation type="submission" date="2021-06" db="EMBL/GenBank/DDBJ databases">
        <authorList>
            <person name="Huq M.A."/>
        </authorList>
    </citation>
    <scope>NUCLEOTIDE SEQUENCE</scope>
    <source>
        <strain evidence="6">MAH-26</strain>
    </source>
</reference>
<keyword evidence="7" id="KW-1185">Reference proteome</keyword>
<dbReference type="EMBL" id="JAHSPG010000003">
    <property type="protein sequence ID" value="MBV4356681.1"/>
    <property type="molecule type" value="Genomic_DNA"/>
</dbReference>
<gene>
    <name evidence="6" type="ORF">KTO63_05925</name>
</gene>
<evidence type="ECO:0000259" key="4">
    <source>
        <dbReference type="Pfam" id="PF04542"/>
    </source>
</evidence>
<dbReference type="AlphaFoldDB" id="A0A9E2S6K2"/>
<protein>
    <submittedName>
        <fullName evidence="6">RNA polymerase sigma-70 factor</fullName>
    </submittedName>
</protein>
<dbReference type="InterPro" id="IPR007627">
    <property type="entry name" value="RNA_pol_sigma70_r2"/>
</dbReference>
<dbReference type="InterPro" id="IPR039425">
    <property type="entry name" value="RNA_pol_sigma-70-like"/>
</dbReference>
<dbReference type="NCBIfam" id="TIGR02985">
    <property type="entry name" value="Sig70_bacteroi1"/>
    <property type="match status" value="1"/>
</dbReference>
<keyword evidence="1" id="KW-0805">Transcription regulation</keyword>
<evidence type="ECO:0000313" key="7">
    <source>
        <dbReference type="Proteomes" id="UP000812270"/>
    </source>
</evidence>
<evidence type="ECO:0000313" key="6">
    <source>
        <dbReference type="EMBL" id="MBV4356681.1"/>
    </source>
</evidence>
<name>A0A9E2S6K2_9BACT</name>
<feature type="domain" description="RNA polymerase sigma factor 70 region 4 type 2" evidence="5">
    <location>
        <begin position="120"/>
        <end position="171"/>
    </location>
</feature>
<dbReference type="NCBIfam" id="TIGR02937">
    <property type="entry name" value="sigma70-ECF"/>
    <property type="match status" value="1"/>
</dbReference>
<evidence type="ECO:0000256" key="3">
    <source>
        <dbReference type="ARBA" id="ARBA00023163"/>
    </source>
</evidence>
<dbReference type="CDD" id="cd06171">
    <property type="entry name" value="Sigma70_r4"/>
    <property type="match status" value="1"/>
</dbReference>
<dbReference type="GO" id="GO:0003677">
    <property type="term" value="F:DNA binding"/>
    <property type="evidence" value="ECO:0007669"/>
    <property type="project" value="InterPro"/>
</dbReference>
<sequence length="196" mass="22506">MTASEDREILELLKQGEAAGFKALFDKYYKQLCMQACLLLPDEADAEDLVQDIFVKFWHERKFDAINESLGSYLGVSIRNAALNILKFKSRYNEKEKGYVDLLSSSFQVNHMELAEVTDAVNNALKELPEQCRQIFEVVYVDGKKYQEAADIFDVSINTVKTQLKRAFTKLRTSLKNYNSFVGMLSPIFIYLLSNK</sequence>
<dbReference type="PANTHER" id="PTHR43133:SF46">
    <property type="entry name" value="RNA POLYMERASE SIGMA-70 FACTOR ECF SUBFAMILY"/>
    <property type="match status" value="1"/>
</dbReference>
<proteinExistence type="predicted"/>
<evidence type="ECO:0000259" key="5">
    <source>
        <dbReference type="Pfam" id="PF08281"/>
    </source>
</evidence>
<dbReference type="Proteomes" id="UP000812270">
    <property type="component" value="Unassembled WGS sequence"/>
</dbReference>
<dbReference type="InterPro" id="IPR014327">
    <property type="entry name" value="RNA_pol_sigma70_bacteroid"/>
</dbReference>
<feature type="domain" description="RNA polymerase sigma-70 region 2" evidence="4">
    <location>
        <begin position="24"/>
        <end position="91"/>
    </location>
</feature>
<dbReference type="InterPro" id="IPR013249">
    <property type="entry name" value="RNA_pol_sigma70_r4_t2"/>
</dbReference>
<evidence type="ECO:0000256" key="2">
    <source>
        <dbReference type="ARBA" id="ARBA00023082"/>
    </source>
</evidence>
<dbReference type="InterPro" id="IPR014284">
    <property type="entry name" value="RNA_pol_sigma-70_dom"/>
</dbReference>
<evidence type="ECO:0000256" key="1">
    <source>
        <dbReference type="ARBA" id="ARBA00023015"/>
    </source>
</evidence>
<organism evidence="6 7">
    <name type="scientific">Pinibacter aurantiacus</name>
    <dbReference type="NCBI Taxonomy" id="2851599"/>
    <lineage>
        <taxon>Bacteria</taxon>
        <taxon>Pseudomonadati</taxon>
        <taxon>Bacteroidota</taxon>
        <taxon>Chitinophagia</taxon>
        <taxon>Chitinophagales</taxon>
        <taxon>Chitinophagaceae</taxon>
        <taxon>Pinibacter</taxon>
    </lineage>
</organism>
<keyword evidence="3" id="KW-0804">Transcription</keyword>
<dbReference type="GO" id="GO:0006352">
    <property type="term" value="P:DNA-templated transcription initiation"/>
    <property type="evidence" value="ECO:0007669"/>
    <property type="project" value="InterPro"/>
</dbReference>
<dbReference type="PANTHER" id="PTHR43133">
    <property type="entry name" value="RNA POLYMERASE ECF-TYPE SIGMA FACTO"/>
    <property type="match status" value="1"/>
</dbReference>